<dbReference type="Gene3D" id="3.40.630.30">
    <property type="match status" value="1"/>
</dbReference>
<evidence type="ECO:0000259" key="1">
    <source>
        <dbReference type="PROSITE" id="PS51186"/>
    </source>
</evidence>
<dbReference type="CDD" id="cd04301">
    <property type="entry name" value="NAT_SF"/>
    <property type="match status" value="1"/>
</dbReference>
<dbReference type="InterPro" id="IPR000182">
    <property type="entry name" value="GNAT_dom"/>
</dbReference>
<name>A0ABU7XWS8_9FLAO</name>
<gene>
    <name evidence="2" type="ORF">N1F79_18860</name>
</gene>
<evidence type="ECO:0000313" key="2">
    <source>
        <dbReference type="EMBL" id="MEF3835192.1"/>
    </source>
</evidence>
<accession>A0ABU7XWS8</accession>
<dbReference type="InterPro" id="IPR016181">
    <property type="entry name" value="Acyl_CoA_acyltransferase"/>
</dbReference>
<sequence length="154" mass="18229">MVIEKTNQLNTFQKKEILKIWNHEYPNSLVHKTIKDFEAYLDGLGNLEHFVIKLDHQISGWLSTYIKDSKKWFVIIIKSEHQRKGIASQLIEMVTQHTTELYGWVIDTDNYVKQNGEKYKSPIKFYKKLGFKVTNDRLENKKISAVKIKWEVSV</sequence>
<protein>
    <submittedName>
        <fullName evidence="2">GNAT family N-acetyltransferase</fullName>
    </submittedName>
</protein>
<dbReference type="Pfam" id="PF13508">
    <property type="entry name" value="Acetyltransf_7"/>
    <property type="match status" value="1"/>
</dbReference>
<dbReference type="PROSITE" id="PS51186">
    <property type="entry name" value="GNAT"/>
    <property type="match status" value="1"/>
</dbReference>
<reference evidence="2 3" key="1">
    <citation type="submission" date="2022-09" db="EMBL/GenBank/DDBJ databases">
        <title>Genome sequencing of Flavivirga sp. MEBiC05379.</title>
        <authorList>
            <person name="Oh H.-M."/>
            <person name="Kwon K.K."/>
            <person name="Park M.J."/>
            <person name="Yang S.-H."/>
        </authorList>
    </citation>
    <scope>NUCLEOTIDE SEQUENCE [LARGE SCALE GENOMIC DNA]</scope>
    <source>
        <strain evidence="2 3">MEBiC05379</strain>
    </source>
</reference>
<dbReference type="SUPFAM" id="SSF55729">
    <property type="entry name" value="Acyl-CoA N-acyltransferases (Nat)"/>
    <property type="match status" value="1"/>
</dbReference>
<evidence type="ECO:0000313" key="3">
    <source>
        <dbReference type="Proteomes" id="UP001337305"/>
    </source>
</evidence>
<keyword evidence="3" id="KW-1185">Reference proteome</keyword>
<dbReference type="RefSeq" id="WP_303307485.1">
    <property type="nucleotide sequence ID" value="NZ_JAODOP010000004.1"/>
</dbReference>
<organism evidence="2 3">
    <name type="scientific">Flavivirga spongiicola</name>
    <dbReference type="NCBI Taxonomy" id="421621"/>
    <lineage>
        <taxon>Bacteria</taxon>
        <taxon>Pseudomonadati</taxon>
        <taxon>Bacteroidota</taxon>
        <taxon>Flavobacteriia</taxon>
        <taxon>Flavobacteriales</taxon>
        <taxon>Flavobacteriaceae</taxon>
        <taxon>Flavivirga</taxon>
    </lineage>
</organism>
<proteinExistence type="predicted"/>
<dbReference type="EMBL" id="JAODOP010000004">
    <property type="protein sequence ID" value="MEF3835192.1"/>
    <property type="molecule type" value="Genomic_DNA"/>
</dbReference>
<comment type="caution">
    <text evidence="2">The sequence shown here is derived from an EMBL/GenBank/DDBJ whole genome shotgun (WGS) entry which is preliminary data.</text>
</comment>
<feature type="domain" description="N-acetyltransferase" evidence="1">
    <location>
        <begin position="4"/>
        <end position="153"/>
    </location>
</feature>
<dbReference type="Proteomes" id="UP001337305">
    <property type="component" value="Unassembled WGS sequence"/>
</dbReference>